<sequence length="75" mass="8166">MSRRIDALTRLLGPGLSIDGRRIDEDDVDLALIQVGNALRGLGQIASDEGTWSPGPDLGWLLPRATLLAELWSRD</sequence>
<accession>A0ABS8P2Z2</accession>
<proteinExistence type="predicted"/>
<name>A0ABS8P2Z2_9PSEU</name>
<dbReference type="Proteomes" id="UP001199469">
    <property type="component" value="Unassembled WGS sequence"/>
</dbReference>
<gene>
    <name evidence="1" type="ORF">LQ327_04330</name>
</gene>
<organism evidence="1 2">
    <name type="scientific">Actinomycetospora endophytica</name>
    <dbReference type="NCBI Taxonomy" id="2291215"/>
    <lineage>
        <taxon>Bacteria</taxon>
        <taxon>Bacillati</taxon>
        <taxon>Actinomycetota</taxon>
        <taxon>Actinomycetes</taxon>
        <taxon>Pseudonocardiales</taxon>
        <taxon>Pseudonocardiaceae</taxon>
        <taxon>Actinomycetospora</taxon>
    </lineage>
</organism>
<evidence type="ECO:0000313" key="2">
    <source>
        <dbReference type="Proteomes" id="UP001199469"/>
    </source>
</evidence>
<evidence type="ECO:0000313" key="1">
    <source>
        <dbReference type="EMBL" id="MCD2192615.1"/>
    </source>
</evidence>
<dbReference type="RefSeq" id="WP_230730300.1">
    <property type="nucleotide sequence ID" value="NZ_JAJNDB010000001.1"/>
</dbReference>
<protein>
    <submittedName>
        <fullName evidence="1">Uncharacterized protein</fullName>
    </submittedName>
</protein>
<dbReference type="EMBL" id="JAJNDB010000001">
    <property type="protein sequence ID" value="MCD2192615.1"/>
    <property type="molecule type" value="Genomic_DNA"/>
</dbReference>
<keyword evidence="2" id="KW-1185">Reference proteome</keyword>
<reference evidence="1 2" key="1">
    <citation type="submission" date="2021-11" db="EMBL/GenBank/DDBJ databases">
        <title>Draft genome sequence of Actinomycetospora sp. SF1 isolated from the rhizosphere soil.</title>
        <authorList>
            <person name="Duangmal K."/>
            <person name="Chantavorakit T."/>
        </authorList>
    </citation>
    <scope>NUCLEOTIDE SEQUENCE [LARGE SCALE GENOMIC DNA]</scope>
    <source>
        <strain evidence="1 2">TBRC 5722</strain>
    </source>
</reference>
<comment type="caution">
    <text evidence="1">The sequence shown here is derived from an EMBL/GenBank/DDBJ whole genome shotgun (WGS) entry which is preliminary data.</text>
</comment>